<dbReference type="Gene3D" id="3.40.50.200">
    <property type="entry name" value="Peptidase S8/S53 domain"/>
    <property type="match status" value="1"/>
</dbReference>
<keyword evidence="7 15" id="KW-0378">Hydrolase</keyword>
<comment type="caution">
    <text evidence="21">The sequence shown here is derived from an EMBL/GenBank/DDBJ whole genome shotgun (WGS) entry which is preliminary data.</text>
</comment>
<reference evidence="21" key="1">
    <citation type="submission" date="2021-02" db="EMBL/GenBank/DDBJ databases">
        <authorList>
            <person name="Nowell W R."/>
        </authorList>
    </citation>
    <scope>NUCLEOTIDE SEQUENCE</scope>
</reference>
<dbReference type="InterPro" id="IPR038466">
    <property type="entry name" value="S8_pro-domain_sf"/>
</dbReference>
<dbReference type="InterPro" id="IPR002884">
    <property type="entry name" value="P_dom"/>
</dbReference>
<evidence type="ECO:0000259" key="19">
    <source>
        <dbReference type="PROSITE" id="PS50262"/>
    </source>
</evidence>
<dbReference type="SUPFAM" id="SSF57184">
    <property type="entry name" value="Growth factor receptor domain"/>
    <property type="match status" value="3"/>
</dbReference>
<evidence type="ECO:0000256" key="17">
    <source>
        <dbReference type="SAM" id="MobiDB-lite"/>
    </source>
</evidence>
<dbReference type="PROSITE" id="PS51892">
    <property type="entry name" value="SUBTILASE"/>
    <property type="match status" value="1"/>
</dbReference>
<evidence type="ECO:0000256" key="11">
    <source>
        <dbReference type="ARBA" id="ARBA00023145"/>
    </source>
</evidence>
<evidence type="ECO:0000256" key="7">
    <source>
        <dbReference type="ARBA" id="ARBA00022801"/>
    </source>
</evidence>
<dbReference type="FunFam" id="3.40.50.200:FF:000001">
    <property type="entry name" value="Furin 2, isoform B"/>
    <property type="match status" value="1"/>
</dbReference>
<keyword evidence="10 18" id="KW-0472">Membrane</keyword>
<name>A0A814U7V3_9BILA</name>
<evidence type="ECO:0000256" key="18">
    <source>
        <dbReference type="SAM" id="Phobius"/>
    </source>
</evidence>
<keyword evidence="3 15" id="KW-0645">Protease</keyword>
<comment type="similarity">
    <text evidence="15 16">Belongs to the peptidase S8 family.</text>
</comment>
<feature type="transmembrane region" description="Helical" evidence="18">
    <location>
        <begin position="228"/>
        <end position="248"/>
    </location>
</feature>
<feature type="domain" description="P/Homo B" evidence="20">
    <location>
        <begin position="769"/>
        <end position="904"/>
    </location>
</feature>
<keyword evidence="13" id="KW-0325">Glycoprotein</keyword>
<comment type="cofactor">
    <cofactor evidence="1">
        <name>Ca(2+)</name>
        <dbReference type="ChEBI" id="CHEBI:29108"/>
    </cofactor>
</comment>
<dbReference type="CDD" id="cd04059">
    <property type="entry name" value="Peptidases_S8_Protein_convertases_Kexins_Furin-like"/>
    <property type="match status" value="1"/>
</dbReference>
<comment type="subcellular location">
    <subcellularLocation>
        <location evidence="2">Membrane</location>
    </subcellularLocation>
</comment>
<keyword evidence="6" id="KW-0732">Signal</keyword>
<keyword evidence="8 15" id="KW-0720">Serine protease</keyword>
<dbReference type="SUPFAM" id="SSF52743">
    <property type="entry name" value="Subtilisin-like"/>
    <property type="match status" value="1"/>
</dbReference>
<dbReference type="SMART" id="SM00181">
    <property type="entry name" value="EGF"/>
    <property type="match status" value="8"/>
</dbReference>
<feature type="transmembrane region" description="Helical" evidence="18">
    <location>
        <begin position="17"/>
        <end position="44"/>
    </location>
</feature>
<feature type="region of interest" description="Disordered" evidence="17">
    <location>
        <begin position="491"/>
        <end position="517"/>
    </location>
</feature>
<dbReference type="Pfam" id="PF16470">
    <property type="entry name" value="S8_pro-domain"/>
    <property type="match status" value="1"/>
</dbReference>
<dbReference type="EMBL" id="CAJNOO010001566">
    <property type="protein sequence ID" value="CAF1171271.1"/>
    <property type="molecule type" value="Genomic_DNA"/>
</dbReference>
<dbReference type="Gene3D" id="2.10.220.10">
    <property type="entry name" value="Hormone Receptor, Insulin-like Growth Factor Receptor 1, Chain A, domain 2"/>
    <property type="match status" value="6"/>
</dbReference>
<feature type="active site" description="Charge relay system" evidence="14 15">
    <location>
        <position position="516"/>
    </location>
</feature>
<evidence type="ECO:0000313" key="21">
    <source>
        <dbReference type="EMBL" id="CAF1171271.1"/>
    </source>
</evidence>
<dbReference type="GO" id="GO:0004930">
    <property type="term" value="F:G protein-coupled receptor activity"/>
    <property type="evidence" value="ECO:0007669"/>
    <property type="project" value="InterPro"/>
</dbReference>
<evidence type="ECO:0000313" key="22">
    <source>
        <dbReference type="Proteomes" id="UP000663882"/>
    </source>
</evidence>
<dbReference type="InterPro" id="IPR000276">
    <property type="entry name" value="GPCR_Rhodpsn"/>
</dbReference>
<evidence type="ECO:0000259" key="20">
    <source>
        <dbReference type="PROSITE" id="PS51829"/>
    </source>
</evidence>
<dbReference type="PROSITE" id="PS51829">
    <property type="entry name" value="P_HOMO_B"/>
    <property type="match status" value="1"/>
</dbReference>
<dbReference type="InterPro" id="IPR036852">
    <property type="entry name" value="Peptidase_S8/S53_dom_sf"/>
</dbReference>
<evidence type="ECO:0000256" key="1">
    <source>
        <dbReference type="ARBA" id="ARBA00001913"/>
    </source>
</evidence>
<evidence type="ECO:0000256" key="2">
    <source>
        <dbReference type="ARBA" id="ARBA00004370"/>
    </source>
</evidence>
<dbReference type="Pfam" id="PF00082">
    <property type="entry name" value="Peptidase_S8"/>
    <property type="match status" value="1"/>
</dbReference>
<evidence type="ECO:0000256" key="15">
    <source>
        <dbReference type="PROSITE-ProRule" id="PRU01240"/>
    </source>
</evidence>
<dbReference type="InterPro" id="IPR032815">
    <property type="entry name" value="S8_pro-domain"/>
</dbReference>
<gene>
    <name evidence="21" type="ORF">RFH988_LOCUS22987</name>
</gene>
<dbReference type="PROSITE" id="PS00138">
    <property type="entry name" value="SUBTILASE_SER"/>
    <property type="match status" value="1"/>
</dbReference>
<keyword evidence="11" id="KW-0865">Zymogen</keyword>
<dbReference type="OrthoDB" id="300641at2759"/>
<evidence type="ECO:0000256" key="12">
    <source>
        <dbReference type="ARBA" id="ARBA00023157"/>
    </source>
</evidence>
<sequence length="1554" mass="176023">MTNTSVTTDNTIEFVRIYIICRCLYLIIFVIGIIGNILNIIVFCRKKLRSNSCSTYFIAFSINNFMNLTIGLFMWSLTFGFNLDLEYKSVTYCKARRYFTHVNFLLSSCLLTMASINRYARVRQAQLTKNHHRYIILCERRTTYIIISLTIIFCLLVNIHIPVLFEISDNDCYARKGVHRILFDIYFLVFYALLPPLLMVAFNIATVRHIRCIKKLIHPTVSRGEYQFIILVMAHSFSNVIFTIPYTINKFIYYTFENGTPSEKEKLITTITLLIAFMNPGFSFYLYTLTTKSFRSEFIQVCKEFFIGKMSYSCQNKMNDITTQKTDVTSLRSSIPTIRTDAIDENDVIRIVGDCSTIGQKIAHEHGYRYVRQIFDGFCEIEEDPSSENHKRYRRAIEQGIDPVEILLEHEHVEWAESQIPKKRQKREFIFNDPQWNSMWYLMRNLQIPTLPDLNVTGAWEMGYTGRGQVVTFLDDGLEFDHPDLLENYDKEASTDINDNDDDPTPRYEPTNENKHGTRCAGEVAAKINNNICGVGIAYHARVGGIRMLDGDVTDSVEARSLSHRPNHVDIYSASWGPDDNGLVVDGPGRLAKKAFEDGALHGRGGKGSIFVWASGNGGRQSDSCACDGYITSVYTIAISATTERGNKPWYLEECSATLASAYSSGQSNLGERDIFTTDLNHACTSHHTGTSAAAPLAAAIYALVLEANPNLTWRDIMHITVLGSRPDAIPSNTNLVRNAARFNVSSRFGFGLMDAGLMTWYASGWENVPPMSTCESKTTSPRGMILGRSEQIFGLDSIQCKNTIDPKHEVNYIEQVQVFVTLTTDRRGEIEIYLYSPSNTRTQLLPRRERDQSNKGFQDWPFLTVQLWGEVPHGKWQLQIVNTGSGSATLVSWKLVIHGTREYPISPRSTHMQLPFEADRSSCHIECKLDQPCGNTDTNCTTCRHFKQPLTDGKFRCVGICPEGTYPYEQDKLCLPCHPQCGSCRNASEMSCISCKSDLFLIHDLMTCVESCPEQYYTDHHLRKCIRCKNDCASCDTSSHICTSCFDGYALKDTDCIKASQPCETTEYFDFITNECRWCDSRCLTCSGSQIDQCKSCDKTSKYPYLQYHACVSSCSPGFYLSKNIFQCLPCHETCLNCTSSNELSCTSCKIGYVFLPDNHRCEKHTGKPYYLDIDTGETHTCHGSCTQCKGPKPNDCIACNLINEVLLDDGHCVNKCPLGFYKNEKQTIDFQINICLPCSIGCISCNNINQCDQCDQSKGYKLINSSCIATCKQGTYPSGDRCEFCENQCLTCTNLTNCLTCIDQLVLFNNQCIEECPPGYYSYNQQCLRCHPICNTCTGPSENDCRTCSSGFKFDTKNQCISQCANGNYFDKADTKCKICTNNCLECLSPGSYCRQCKYPMALDTLTHRCLYCCTTNITTNDCCQCPSSWDGFCLHPLVTPSSVYINNWFSSSINVMRNKFYELNDSHQIFIIIGLIIFFISIIMCFIILGLRQIFHSRLTSRQEHANIEYVMLQNVDDHDDEESKSIETNGYTKQILPIDTTISFNPTEET</sequence>
<dbReference type="PRINTS" id="PR00723">
    <property type="entry name" value="SUBTILISIN"/>
</dbReference>
<evidence type="ECO:0000256" key="10">
    <source>
        <dbReference type="ARBA" id="ARBA00023136"/>
    </source>
</evidence>
<evidence type="ECO:0000256" key="14">
    <source>
        <dbReference type="PIRSR" id="PIRSR615500-1"/>
    </source>
</evidence>
<dbReference type="InterPro" id="IPR023828">
    <property type="entry name" value="Peptidase_S8_Ser-AS"/>
</dbReference>
<feature type="compositionally biased region" description="Basic and acidic residues" evidence="17">
    <location>
        <begin position="504"/>
        <end position="516"/>
    </location>
</feature>
<dbReference type="InterPro" id="IPR022398">
    <property type="entry name" value="Peptidase_S8_His-AS"/>
</dbReference>
<dbReference type="Gene3D" id="2.60.120.260">
    <property type="entry name" value="Galactose-binding domain-like"/>
    <property type="match status" value="1"/>
</dbReference>
<feature type="transmembrane region" description="Helical" evidence="18">
    <location>
        <begin position="98"/>
        <end position="120"/>
    </location>
</feature>
<dbReference type="GO" id="GO:0004252">
    <property type="term" value="F:serine-type endopeptidase activity"/>
    <property type="evidence" value="ECO:0007669"/>
    <property type="project" value="UniProtKB-UniRule"/>
</dbReference>
<dbReference type="PROSITE" id="PS00137">
    <property type="entry name" value="SUBTILASE_HIS"/>
    <property type="match status" value="1"/>
</dbReference>
<dbReference type="InterPro" id="IPR006212">
    <property type="entry name" value="Furin_repeat"/>
</dbReference>
<feature type="transmembrane region" description="Helical" evidence="18">
    <location>
        <begin position="185"/>
        <end position="207"/>
    </location>
</feature>
<evidence type="ECO:0000256" key="3">
    <source>
        <dbReference type="ARBA" id="ARBA00022670"/>
    </source>
</evidence>
<protein>
    <submittedName>
        <fullName evidence="21">Uncharacterized protein</fullName>
    </submittedName>
</protein>
<proteinExistence type="inferred from homology"/>
<evidence type="ECO:0000256" key="4">
    <source>
        <dbReference type="ARBA" id="ARBA00022685"/>
    </source>
</evidence>
<dbReference type="SUPFAM" id="SSF49785">
    <property type="entry name" value="Galactose-binding domain-like"/>
    <property type="match status" value="1"/>
</dbReference>
<feature type="transmembrane region" description="Helical" evidence="18">
    <location>
        <begin position="56"/>
        <end position="78"/>
    </location>
</feature>
<keyword evidence="9 18" id="KW-1133">Transmembrane helix</keyword>
<feature type="active site" description="Charge relay system" evidence="14 15">
    <location>
        <position position="692"/>
    </location>
</feature>
<evidence type="ECO:0000256" key="5">
    <source>
        <dbReference type="ARBA" id="ARBA00022692"/>
    </source>
</evidence>
<dbReference type="Proteomes" id="UP000663882">
    <property type="component" value="Unassembled WGS sequence"/>
</dbReference>
<dbReference type="SUPFAM" id="SSF81321">
    <property type="entry name" value="Family A G protein-coupled receptor-like"/>
    <property type="match status" value="1"/>
</dbReference>
<dbReference type="Gene3D" id="3.30.70.850">
    <property type="entry name" value="Peptidase S8, pro-domain"/>
    <property type="match status" value="1"/>
</dbReference>
<evidence type="ECO:0000256" key="8">
    <source>
        <dbReference type="ARBA" id="ARBA00022825"/>
    </source>
</evidence>
<dbReference type="InterPro" id="IPR023827">
    <property type="entry name" value="Peptidase_S8_Asp-AS"/>
</dbReference>
<dbReference type="InterPro" id="IPR009030">
    <property type="entry name" value="Growth_fac_rcpt_cys_sf"/>
</dbReference>
<dbReference type="CDD" id="cd00064">
    <property type="entry name" value="FU"/>
    <property type="match status" value="7"/>
</dbReference>
<dbReference type="GO" id="GO:0016486">
    <property type="term" value="P:peptide hormone processing"/>
    <property type="evidence" value="ECO:0007669"/>
    <property type="project" value="TreeGrafter"/>
</dbReference>
<evidence type="ECO:0000256" key="6">
    <source>
        <dbReference type="ARBA" id="ARBA00022729"/>
    </source>
</evidence>
<dbReference type="Gene3D" id="1.20.1070.10">
    <property type="entry name" value="Rhodopsin 7-helix transmembrane proteins"/>
    <property type="match status" value="1"/>
</dbReference>
<dbReference type="InterPro" id="IPR034182">
    <property type="entry name" value="Kexin/furin"/>
</dbReference>
<dbReference type="FunFam" id="2.60.120.260:FF:000006">
    <property type="entry name" value="Proprotein convertase subtilisin/kexin type 5"/>
    <property type="match status" value="1"/>
</dbReference>
<dbReference type="SMART" id="SM00261">
    <property type="entry name" value="FU"/>
    <property type="match status" value="10"/>
</dbReference>
<dbReference type="GO" id="GO:0005802">
    <property type="term" value="C:trans-Golgi network"/>
    <property type="evidence" value="ECO:0007669"/>
    <property type="project" value="TreeGrafter"/>
</dbReference>
<keyword evidence="4" id="KW-0165">Cleavage on pair of basic residues</keyword>
<feature type="transmembrane region" description="Helical" evidence="18">
    <location>
        <begin position="1472"/>
        <end position="1494"/>
    </location>
</feature>
<dbReference type="PANTHER" id="PTHR42884">
    <property type="entry name" value="PROPROTEIN CONVERTASE SUBTILISIN/KEXIN-RELATED"/>
    <property type="match status" value="1"/>
</dbReference>
<dbReference type="Pfam" id="PF00001">
    <property type="entry name" value="7tm_1"/>
    <property type="match status" value="1"/>
</dbReference>
<evidence type="ECO:0000256" key="13">
    <source>
        <dbReference type="ARBA" id="ARBA00023180"/>
    </source>
</evidence>
<keyword evidence="5 18" id="KW-0812">Transmembrane</keyword>
<dbReference type="InterPro" id="IPR000209">
    <property type="entry name" value="Peptidase_S8/S53_dom"/>
</dbReference>
<evidence type="ECO:0000256" key="16">
    <source>
        <dbReference type="RuleBase" id="RU003355"/>
    </source>
</evidence>
<keyword evidence="12" id="KW-1015">Disulfide bond</keyword>
<dbReference type="InterPro" id="IPR008979">
    <property type="entry name" value="Galactose-bd-like_sf"/>
</dbReference>
<dbReference type="Pfam" id="PF01483">
    <property type="entry name" value="P_proprotein"/>
    <property type="match status" value="1"/>
</dbReference>
<feature type="transmembrane region" description="Helical" evidence="18">
    <location>
        <begin position="141"/>
        <end position="165"/>
    </location>
</feature>
<dbReference type="InterPro" id="IPR015500">
    <property type="entry name" value="Peptidase_S8_subtilisin-rel"/>
</dbReference>
<dbReference type="PROSITE" id="PS50262">
    <property type="entry name" value="G_PROTEIN_RECEP_F1_2"/>
    <property type="match status" value="1"/>
</dbReference>
<feature type="domain" description="G-protein coupled receptors family 1 profile" evidence="19">
    <location>
        <begin position="35"/>
        <end position="287"/>
    </location>
</feature>
<feature type="active site" description="Charge relay system" evidence="14 15">
    <location>
        <position position="475"/>
    </location>
</feature>
<accession>A0A814U7V3</accession>
<dbReference type="PROSITE" id="PS00136">
    <property type="entry name" value="SUBTILASE_ASP"/>
    <property type="match status" value="1"/>
</dbReference>
<dbReference type="GO" id="GO:0000139">
    <property type="term" value="C:Golgi membrane"/>
    <property type="evidence" value="ECO:0007669"/>
    <property type="project" value="TreeGrafter"/>
</dbReference>
<organism evidence="21 22">
    <name type="scientific">Rotaria sordida</name>
    <dbReference type="NCBI Taxonomy" id="392033"/>
    <lineage>
        <taxon>Eukaryota</taxon>
        <taxon>Metazoa</taxon>
        <taxon>Spiralia</taxon>
        <taxon>Gnathifera</taxon>
        <taxon>Rotifera</taxon>
        <taxon>Eurotatoria</taxon>
        <taxon>Bdelloidea</taxon>
        <taxon>Philodinida</taxon>
        <taxon>Philodinidae</taxon>
        <taxon>Rotaria</taxon>
    </lineage>
</organism>
<dbReference type="InterPro" id="IPR000742">
    <property type="entry name" value="EGF"/>
</dbReference>
<dbReference type="PANTHER" id="PTHR42884:SF3">
    <property type="entry name" value="FURIN-LIKE PROTEASE 1, ISOFORMS 1_1-X_2"/>
    <property type="match status" value="1"/>
</dbReference>
<dbReference type="InterPro" id="IPR017452">
    <property type="entry name" value="GPCR_Rhodpsn_7TM"/>
</dbReference>
<evidence type="ECO:0000256" key="9">
    <source>
        <dbReference type="ARBA" id="ARBA00022989"/>
    </source>
</evidence>